<dbReference type="CDD" id="cd17580">
    <property type="entry name" value="REC_2_DhkD-like"/>
    <property type="match status" value="1"/>
</dbReference>
<dbReference type="SUPFAM" id="SSF52172">
    <property type="entry name" value="CheY-like"/>
    <property type="match status" value="1"/>
</dbReference>
<reference evidence="4" key="1">
    <citation type="submission" date="2016-01" db="EMBL/GenBank/DDBJ databases">
        <authorList>
            <person name="Peeters C."/>
        </authorList>
    </citation>
    <scope>NUCLEOTIDE SEQUENCE [LARGE SCALE GENOMIC DNA]</scope>
    <source>
        <strain evidence="4">LMG 22934</strain>
    </source>
</reference>
<dbReference type="SMART" id="SM00448">
    <property type="entry name" value="REC"/>
    <property type="match status" value="1"/>
</dbReference>
<keyword evidence="5" id="KW-1185">Reference proteome</keyword>
<evidence type="ECO:0000313" key="5">
    <source>
        <dbReference type="Proteomes" id="UP000054977"/>
    </source>
</evidence>
<protein>
    <submittedName>
        <fullName evidence="4">PAS/PAC sensor hybrid histidine kinase</fullName>
    </submittedName>
</protein>
<organism evidence="4 5">
    <name type="scientific">Caballeronia humi</name>
    <dbReference type="NCBI Taxonomy" id="326474"/>
    <lineage>
        <taxon>Bacteria</taxon>
        <taxon>Pseudomonadati</taxon>
        <taxon>Pseudomonadota</taxon>
        <taxon>Betaproteobacteria</taxon>
        <taxon>Burkholderiales</taxon>
        <taxon>Burkholderiaceae</taxon>
        <taxon>Caballeronia</taxon>
    </lineage>
</organism>
<accession>A0A158J4R2</accession>
<dbReference type="AlphaFoldDB" id="A0A158J4R2"/>
<dbReference type="PANTHER" id="PTHR43547">
    <property type="entry name" value="TWO-COMPONENT HISTIDINE KINASE"/>
    <property type="match status" value="1"/>
</dbReference>
<evidence type="ECO:0000256" key="1">
    <source>
        <dbReference type="ARBA" id="ARBA00022553"/>
    </source>
</evidence>
<evidence type="ECO:0000256" key="2">
    <source>
        <dbReference type="PROSITE-ProRule" id="PRU00169"/>
    </source>
</evidence>
<dbReference type="GO" id="GO:0000155">
    <property type="term" value="F:phosphorelay sensor kinase activity"/>
    <property type="evidence" value="ECO:0007669"/>
    <property type="project" value="TreeGrafter"/>
</dbReference>
<dbReference type="PANTHER" id="PTHR43547:SF2">
    <property type="entry name" value="HYBRID SIGNAL TRANSDUCTION HISTIDINE KINASE C"/>
    <property type="match status" value="1"/>
</dbReference>
<keyword evidence="1 2" id="KW-0597">Phosphoprotein</keyword>
<feature type="modified residue" description="4-aspartylphosphate" evidence="2">
    <location>
        <position position="95"/>
    </location>
</feature>
<keyword evidence="4" id="KW-0418">Kinase</keyword>
<dbReference type="Gene3D" id="3.40.50.2300">
    <property type="match status" value="1"/>
</dbReference>
<dbReference type="PROSITE" id="PS50110">
    <property type="entry name" value="RESPONSE_REGULATORY"/>
    <property type="match status" value="1"/>
</dbReference>
<keyword evidence="4" id="KW-0808">Transferase</keyword>
<evidence type="ECO:0000313" key="4">
    <source>
        <dbReference type="EMBL" id="SAL63874.1"/>
    </source>
</evidence>
<dbReference type="InterPro" id="IPR001789">
    <property type="entry name" value="Sig_transdc_resp-reg_receiver"/>
</dbReference>
<sequence length="167" mass="17785">MHGGKVTGASDGVGMGARFIVTLPTTRAAATENADPTEPAKQPVRRLRVLVVDDNHDAAESLAMILHEHEVQCAFDGEAALAKAEEFHPDVVILDIGLPGINGYELARRLRALPVTANAVLAALSGFGAPEDRARSSEAGCEQHFVKPVNPQTLIDFLRDNATKLTL</sequence>
<gene>
    <name evidence="4" type="ORF">AWB65_05957</name>
</gene>
<dbReference type="Proteomes" id="UP000054977">
    <property type="component" value="Unassembled WGS sequence"/>
</dbReference>
<proteinExistence type="predicted"/>
<dbReference type="Pfam" id="PF00072">
    <property type="entry name" value="Response_reg"/>
    <property type="match status" value="1"/>
</dbReference>
<dbReference type="STRING" id="326474.AWB65_05957"/>
<dbReference type="InterPro" id="IPR011006">
    <property type="entry name" value="CheY-like_superfamily"/>
</dbReference>
<feature type="domain" description="Response regulatory" evidence="3">
    <location>
        <begin position="48"/>
        <end position="162"/>
    </location>
</feature>
<comment type="caution">
    <text evidence="4">The sequence shown here is derived from an EMBL/GenBank/DDBJ whole genome shotgun (WGS) entry which is preliminary data.</text>
</comment>
<evidence type="ECO:0000259" key="3">
    <source>
        <dbReference type="PROSITE" id="PS50110"/>
    </source>
</evidence>
<name>A0A158J4R2_9BURK</name>
<dbReference type="EMBL" id="FCNW02000059">
    <property type="protein sequence ID" value="SAL63874.1"/>
    <property type="molecule type" value="Genomic_DNA"/>
</dbReference>